<name>A0A6J4LCP1_9HYPH</name>
<sequence>ATSLHHRRRPRTISGGSGKVRRGSGKKDRPPGAISGWSRHRRRTM</sequence>
<dbReference type="AlphaFoldDB" id="A0A6J4LCP1"/>
<evidence type="ECO:0000256" key="1">
    <source>
        <dbReference type="SAM" id="MobiDB-lite"/>
    </source>
</evidence>
<protein>
    <submittedName>
        <fullName evidence="2">Uncharacterized protein</fullName>
    </submittedName>
</protein>
<feature type="non-terminal residue" evidence="2">
    <location>
        <position position="1"/>
    </location>
</feature>
<proteinExistence type="predicted"/>
<reference evidence="2" key="1">
    <citation type="submission" date="2020-02" db="EMBL/GenBank/DDBJ databases">
        <authorList>
            <person name="Meier V. D."/>
        </authorList>
    </citation>
    <scope>NUCLEOTIDE SEQUENCE</scope>
    <source>
        <strain evidence="2">AVDCRST_MAG90</strain>
    </source>
</reference>
<feature type="region of interest" description="Disordered" evidence="1">
    <location>
        <begin position="1"/>
        <end position="45"/>
    </location>
</feature>
<dbReference type="EMBL" id="CADCUC010000275">
    <property type="protein sequence ID" value="CAA9329644.1"/>
    <property type="molecule type" value="Genomic_DNA"/>
</dbReference>
<feature type="compositionally biased region" description="Basic residues" evidence="1">
    <location>
        <begin position="1"/>
        <end position="11"/>
    </location>
</feature>
<gene>
    <name evidence="2" type="ORF">AVDCRST_MAG90-1422</name>
</gene>
<feature type="non-terminal residue" evidence="2">
    <location>
        <position position="45"/>
    </location>
</feature>
<evidence type="ECO:0000313" key="2">
    <source>
        <dbReference type="EMBL" id="CAA9329644.1"/>
    </source>
</evidence>
<accession>A0A6J4LCP1</accession>
<organism evidence="2">
    <name type="scientific">uncultured Microvirga sp</name>
    <dbReference type="NCBI Taxonomy" id="412392"/>
    <lineage>
        <taxon>Bacteria</taxon>
        <taxon>Pseudomonadati</taxon>
        <taxon>Pseudomonadota</taxon>
        <taxon>Alphaproteobacteria</taxon>
        <taxon>Hyphomicrobiales</taxon>
        <taxon>Methylobacteriaceae</taxon>
        <taxon>Microvirga</taxon>
        <taxon>environmental samples</taxon>
    </lineage>
</organism>